<keyword evidence="3" id="KW-0413">Isomerase</keyword>
<feature type="signal peptide" evidence="1">
    <location>
        <begin position="1"/>
        <end position="24"/>
    </location>
</feature>
<dbReference type="GO" id="GO:0016491">
    <property type="term" value="F:oxidoreductase activity"/>
    <property type="evidence" value="ECO:0007669"/>
    <property type="project" value="InterPro"/>
</dbReference>
<evidence type="ECO:0000313" key="4">
    <source>
        <dbReference type="Proteomes" id="UP000199297"/>
    </source>
</evidence>
<reference evidence="4" key="1">
    <citation type="submission" date="2016-10" db="EMBL/GenBank/DDBJ databases">
        <authorList>
            <person name="Varghese N."/>
            <person name="Submissions S."/>
        </authorList>
    </citation>
    <scope>NUCLEOTIDE SEQUENCE [LARGE SCALE GENOMIC DNA]</scope>
    <source>
        <strain evidence="4">CGMCC 1.9127</strain>
    </source>
</reference>
<dbReference type="PROSITE" id="PS51352">
    <property type="entry name" value="THIOREDOXIN_2"/>
    <property type="match status" value="1"/>
</dbReference>
<evidence type="ECO:0000313" key="3">
    <source>
        <dbReference type="EMBL" id="SEL39055.1"/>
    </source>
</evidence>
<dbReference type="EMBL" id="FOBI01000010">
    <property type="protein sequence ID" value="SEL39055.1"/>
    <property type="molecule type" value="Genomic_DNA"/>
</dbReference>
<dbReference type="Pfam" id="PF00578">
    <property type="entry name" value="AhpC-TSA"/>
    <property type="match status" value="1"/>
</dbReference>
<dbReference type="Gene3D" id="3.40.30.10">
    <property type="entry name" value="Glutaredoxin"/>
    <property type="match status" value="1"/>
</dbReference>
<evidence type="ECO:0000256" key="1">
    <source>
        <dbReference type="SAM" id="SignalP"/>
    </source>
</evidence>
<feature type="chain" id="PRO_5011674496" evidence="1">
    <location>
        <begin position="25"/>
        <end position="163"/>
    </location>
</feature>
<dbReference type="GO" id="GO:0016853">
    <property type="term" value="F:isomerase activity"/>
    <property type="evidence" value="ECO:0007669"/>
    <property type="project" value="UniProtKB-KW"/>
</dbReference>
<dbReference type="InterPro" id="IPR013766">
    <property type="entry name" value="Thioredoxin_domain"/>
</dbReference>
<dbReference type="PANTHER" id="PTHR42852">
    <property type="entry name" value="THIOL:DISULFIDE INTERCHANGE PROTEIN DSBE"/>
    <property type="match status" value="1"/>
</dbReference>
<keyword evidence="4" id="KW-1185">Reference proteome</keyword>
<dbReference type="STRING" id="641665.GCA_002104455_02437"/>
<organism evidence="3 4">
    <name type="scientific">Colwellia chukchiensis</name>
    <dbReference type="NCBI Taxonomy" id="641665"/>
    <lineage>
        <taxon>Bacteria</taxon>
        <taxon>Pseudomonadati</taxon>
        <taxon>Pseudomonadota</taxon>
        <taxon>Gammaproteobacteria</taxon>
        <taxon>Alteromonadales</taxon>
        <taxon>Colwelliaceae</taxon>
        <taxon>Colwellia</taxon>
    </lineage>
</organism>
<accession>A0A1H7PUY8</accession>
<dbReference type="InterPro" id="IPR050553">
    <property type="entry name" value="Thioredoxin_ResA/DsbE_sf"/>
</dbReference>
<keyword evidence="1" id="KW-0732">Signal</keyword>
<feature type="domain" description="Thioredoxin" evidence="2">
    <location>
        <begin position="1"/>
        <end position="157"/>
    </location>
</feature>
<gene>
    <name evidence="3" type="ORF">SAMN05216262_11037</name>
</gene>
<dbReference type="SUPFAM" id="SSF52833">
    <property type="entry name" value="Thioredoxin-like"/>
    <property type="match status" value="1"/>
</dbReference>
<dbReference type="CDD" id="cd02966">
    <property type="entry name" value="TlpA_like_family"/>
    <property type="match status" value="1"/>
</dbReference>
<dbReference type="InterPro" id="IPR036249">
    <property type="entry name" value="Thioredoxin-like_sf"/>
</dbReference>
<dbReference type="OrthoDB" id="9799347at2"/>
<dbReference type="AlphaFoldDB" id="A0A1H7PUY8"/>
<dbReference type="InterPro" id="IPR000866">
    <property type="entry name" value="AhpC/TSA"/>
</dbReference>
<dbReference type="PANTHER" id="PTHR42852:SF18">
    <property type="entry name" value="CHROMOSOME UNDETERMINED SCAFFOLD_47, WHOLE GENOME SHOTGUN SEQUENCE"/>
    <property type="match status" value="1"/>
</dbReference>
<protein>
    <submittedName>
        <fullName evidence="3">Thiol-disulfide isomerase or thioredoxin</fullName>
    </submittedName>
</protein>
<evidence type="ECO:0000259" key="2">
    <source>
        <dbReference type="PROSITE" id="PS51352"/>
    </source>
</evidence>
<dbReference type="GO" id="GO:0016209">
    <property type="term" value="F:antioxidant activity"/>
    <property type="evidence" value="ECO:0007669"/>
    <property type="project" value="InterPro"/>
</dbReference>
<sequence>MRLTNITTKLIIMIVSLSCCQLSANNNDSALATLSQQLNQAHGQVVYIDFWASWCIPCRQSFPWLNKMQAQYQPHGFKVLSINLDHSRALADEFLKQIPANFPVIYDPKGEIARKYQLKGMPSSFIVNRQGEIVSAHVGFNAEKQQSYEQEISALLTPAAANN</sequence>
<name>A0A1H7PUY8_9GAMM</name>
<proteinExistence type="predicted"/>
<dbReference type="Proteomes" id="UP000199297">
    <property type="component" value="Unassembled WGS sequence"/>
</dbReference>